<name>A0A1J8R076_9AGAM</name>
<gene>
    <name evidence="1" type="ORF">AZE42_03744</name>
</gene>
<dbReference type="AlphaFoldDB" id="A0A1J8R076"/>
<evidence type="ECO:0000313" key="1">
    <source>
        <dbReference type="EMBL" id="OJA19073.1"/>
    </source>
</evidence>
<evidence type="ECO:0000313" key="2">
    <source>
        <dbReference type="Proteomes" id="UP000183567"/>
    </source>
</evidence>
<keyword evidence="2" id="KW-1185">Reference proteome</keyword>
<dbReference type="Proteomes" id="UP000183567">
    <property type="component" value="Unassembled WGS sequence"/>
</dbReference>
<dbReference type="EMBL" id="LVVM01001188">
    <property type="protein sequence ID" value="OJA19073.1"/>
    <property type="molecule type" value="Genomic_DNA"/>
</dbReference>
<proteinExistence type="predicted"/>
<reference evidence="1 2" key="1">
    <citation type="submission" date="2016-03" db="EMBL/GenBank/DDBJ databases">
        <title>Comparative genomics of the ectomycorrhizal sister species Rhizopogon vinicolor and Rhizopogon vesiculosus (Basidiomycota: Boletales) reveals a divergence of the mating type B locus.</title>
        <authorList>
            <person name="Mujic A.B."/>
            <person name="Kuo A."/>
            <person name="Tritt A."/>
            <person name="Lipzen A."/>
            <person name="Chen C."/>
            <person name="Johnson J."/>
            <person name="Sharma A."/>
            <person name="Barry K."/>
            <person name="Grigoriev I.V."/>
            <person name="Spatafora J.W."/>
        </authorList>
    </citation>
    <scope>NUCLEOTIDE SEQUENCE [LARGE SCALE GENOMIC DNA]</scope>
    <source>
        <strain evidence="1 2">AM-OR11-056</strain>
    </source>
</reference>
<sequence length="63" mass="7197">MTFKRSIGCGWNYRLHCFRHSGGGYGVDDDRGEHVVRILVDILLGLQFDISRSTFYSWDGASK</sequence>
<protein>
    <submittedName>
        <fullName evidence="1">Uncharacterized protein</fullName>
    </submittedName>
</protein>
<accession>A0A1J8R076</accession>
<comment type="caution">
    <text evidence="1">The sequence shown here is derived from an EMBL/GenBank/DDBJ whole genome shotgun (WGS) entry which is preliminary data.</text>
</comment>
<organism evidence="1 2">
    <name type="scientific">Rhizopogon vesiculosus</name>
    <dbReference type="NCBI Taxonomy" id="180088"/>
    <lineage>
        <taxon>Eukaryota</taxon>
        <taxon>Fungi</taxon>
        <taxon>Dikarya</taxon>
        <taxon>Basidiomycota</taxon>
        <taxon>Agaricomycotina</taxon>
        <taxon>Agaricomycetes</taxon>
        <taxon>Agaricomycetidae</taxon>
        <taxon>Boletales</taxon>
        <taxon>Suillineae</taxon>
        <taxon>Rhizopogonaceae</taxon>
        <taxon>Rhizopogon</taxon>
    </lineage>
</organism>